<evidence type="ECO:0000256" key="1">
    <source>
        <dbReference type="ARBA" id="ARBA00004141"/>
    </source>
</evidence>
<feature type="transmembrane region" description="Helical" evidence="6">
    <location>
        <begin position="208"/>
        <end position="229"/>
    </location>
</feature>
<feature type="transmembrane region" description="Helical" evidence="6">
    <location>
        <begin position="34"/>
        <end position="53"/>
    </location>
</feature>
<gene>
    <name evidence="8" type="ORF">ATO3_03800</name>
</gene>
<dbReference type="AlphaFoldDB" id="A0A225NS92"/>
<comment type="caution">
    <text evidence="8">The sequence shown here is derived from an EMBL/GenBank/DDBJ whole genome shotgun (WGS) entry which is preliminary data.</text>
</comment>
<dbReference type="SUPFAM" id="SSF103481">
    <property type="entry name" value="Multidrug resistance efflux transporter EmrE"/>
    <property type="match status" value="2"/>
</dbReference>
<dbReference type="EMBL" id="AQQR01000001">
    <property type="protein sequence ID" value="OWU77791.1"/>
    <property type="molecule type" value="Genomic_DNA"/>
</dbReference>
<dbReference type="GO" id="GO:0016020">
    <property type="term" value="C:membrane"/>
    <property type="evidence" value="ECO:0007669"/>
    <property type="project" value="UniProtKB-SubCell"/>
</dbReference>
<name>A0A225NS92_9RHOB</name>
<feature type="domain" description="EamA" evidence="7">
    <location>
        <begin position="5"/>
        <end position="137"/>
    </location>
</feature>
<organism evidence="8 9">
    <name type="scientific">Marinibacterium profundimaris</name>
    <dbReference type="NCBI Taxonomy" id="1679460"/>
    <lineage>
        <taxon>Bacteria</taxon>
        <taxon>Pseudomonadati</taxon>
        <taxon>Pseudomonadota</taxon>
        <taxon>Alphaproteobacteria</taxon>
        <taxon>Rhodobacterales</taxon>
        <taxon>Paracoccaceae</taxon>
        <taxon>Marinibacterium</taxon>
    </lineage>
</organism>
<feature type="transmembrane region" description="Helical" evidence="6">
    <location>
        <begin position="241"/>
        <end position="257"/>
    </location>
</feature>
<evidence type="ECO:0000256" key="4">
    <source>
        <dbReference type="ARBA" id="ARBA00022989"/>
    </source>
</evidence>
<evidence type="ECO:0000259" key="7">
    <source>
        <dbReference type="Pfam" id="PF00892"/>
    </source>
</evidence>
<evidence type="ECO:0000256" key="6">
    <source>
        <dbReference type="SAM" id="Phobius"/>
    </source>
</evidence>
<sequence length="292" mass="31135">MDNARGAALMTVAMLGFAVEDMCVKLMSGLLPTWQIILFLSLGGAVIFAALLLRQGRGLITAEMFVLPLHLRNLAEVLGSICFVTALSMAPLSSVSAILQSTPLLVTSGAALFLGEQVGWRRWSAVVVGFFGVMLIVRPGTQAFDPAALFALASVVALAVRELATRRVPATVSSLQVSFFAFLVLVPTSGILALITGAPYVAPPPETWLLIGLAMVLGVAAYYAVVAAMRVGEVAFVTPFRYSRLVFALVLGGVVFAERPDLPMLAGATLIVGSGIFTFWRERQVRHMRRAP</sequence>
<dbReference type="InterPro" id="IPR037185">
    <property type="entry name" value="EmrE-like"/>
</dbReference>
<evidence type="ECO:0000256" key="3">
    <source>
        <dbReference type="ARBA" id="ARBA00022692"/>
    </source>
</evidence>
<feature type="transmembrane region" description="Helical" evidence="6">
    <location>
        <begin position="98"/>
        <end position="115"/>
    </location>
</feature>
<dbReference type="RefSeq" id="WP_088648448.1">
    <property type="nucleotide sequence ID" value="NZ_AQQR01000001.1"/>
</dbReference>
<evidence type="ECO:0000313" key="8">
    <source>
        <dbReference type="EMBL" id="OWU77791.1"/>
    </source>
</evidence>
<dbReference type="Proteomes" id="UP000215377">
    <property type="component" value="Unassembled WGS sequence"/>
</dbReference>
<feature type="transmembrane region" description="Helical" evidence="6">
    <location>
        <begin position="177"/>
        <end position="202"/>
    </location>
</feature>
<keyword evidence="4 6" id="KW-1133">Transmembrane helix</keyword>
<evidence type="ECO:0000256" key="5">
    <source>
        <dbReference type="ARBA" id="ARBA00023136"/>
    </source>
</evidence>
<protein>
    <submittedName>
        <fullName evidence="8">Membrane protein</fullName>
    </submittedName>
</protein>
<dbReference type="OrthoDB" id="9815809at2"/>
<dbReference type="PANTHER" id="PTHR22911:SF6">
    <property type="entry name" value="SOLUTE CARRIER FAMILY 35 MEMBER G1"/>
    <property type="match status" value="1"/>
</dbReference>
<accession>A0A225NS92</accession>
<keyword evidence="3 6" id="KW-0812">Transmembrane</keyword>
<feature type="transmembrane region" description="Helical" evidence="6">
    <location>
        <begin position="122"/>
        <end position="141"/>
    </location>
</feature>
<reference evidence="8 9" key="1">
    <citation type="submission" date="2013-04" db="EMBL/GenBank/DDBJ databases">
        <title>Oceanicola sp. 22II1-22F33 Genome Sequencing.</title>
        <authorList>
            <person name="Lai Q."/>
            <person name="Li G."/>
            <person name="Shao Z."/>
        </authorList>
    </citation>
    <scope>NUCLEOTIDE SEQUENCE [LARGE SCALE GENOMIC DNA]</scope>
    <source>
        <strain evidence="8 9">22II1-22F33</strain>
    </source>
</reference>
<dbReference type="Pfam" id="PF00892">
    <property type="entry name" value="EamA"/>
    <property type="match status" value="2"/>
</dbReference>
<dbReference type="PANTHER" id="PTHR22911">
    <property type="entry name" value="ACYL-MALONYL CONDENSING ENZYME-RELATED"/>
    <property type="match status" value="1"/>
</dbReference>
<feature type="domain" description="EamA" evidence="7">
    <location>
        <begin position="147"/>
        <end position="278"/>
    </location>
</feature>
<keyword evidence="5 6" id="KW-0472">Membrane</keyword>
<evidence type="ECO:0000313" key="9">
    <source>
        <dbReference type="Proteomes" id="UP000215377"/>
    </source>
</evidence>
<feature type="transmembrane region" description="Helical" evidence="6">
    <location>
        <begin position="263"/>
        <end position="280"/>
    </location>
</feature>
<feature type="transmembrane region" description="Helical" evidence="6">
    <location>
        <begin position="147"/>
        <end position="165"/>
    </location>
</feature>
<dbReference type="InterPro" id="IPR000620">
    <property type="entry name" value="EamA_dom"/>
</dbReference>
<comment type="similarity">
    <text evidence="2">Belongs to the drug/metabolite transporter (DMT) superfamily. 10 TMS drug/metabolite exporter (DME) (TC 2.A.7.3) family.</text>
</comment>
<evidence type="ECO:0000256" key="2">
    <source>
        <dbReference type="ARBA" id="ARBA00009853"/>
    </source>
</evidence>
<feature type="transmembrane region" description="Helical" evidence="6">
    <location>
        <begin position="74"/>
        <end position="92"/>
    </location>
</feature>
<comment type="subcellular location">
    <subcellularLocation>
        <location evidence="1">Membrane</location>
        <topology evidence="1">Multi-pass membrane protein</topology>
    </subcellularLocation>
</comment>
<keyword evidence="9" id="KW-1185">Reference proteome</keyword>
<proteinExistence type="inferred from homology"/>